<dbReference type="AlphaFoldDB" id="A0A6M1LLD0"/>
<accession>A0A6M1LLD0</accession>
<comment type="caution">
    <text evidence="1">The sequence shown here is derived from an EMBL/GenBank/DDBJ whole genome shotgun (WGS) entry which is preliminary data.</text>
</comment>
<dbReference type="Gene3D" id="1.20.1220.20">
    <property type="entry name" value="Uncharcterised protein PF01724"/>
    <property type="match status" value="1"/>
</dbReference>
<dbReference type="RefSeq" id="WP_164695032.1">
    <property type="nucleotide sequence ID" value="NZ_JAAIKB010000005.1"/>
</dbReference>
<name>A0A6M1LLD0_9PROT</name>
<reference evidence="1 2" key="1">
    <citation type="submission" date="2020-02" db="EMBL/GenBank/DDBJ databases">
        <authorList>
            <person name="Kim H.M."/>
            <person name="Jeon C.O."/>
        </authorList>
    </citation>
    <scope>NUCLEOTIDE SEQUENCE [LARGE SCALE GENOMIC DNA]</scope>
    <source>
        <strain evidence="1 2">PeD5</strain>
    </source>
</reference>
<dbReference type="EMBL" id="JAAIKB010000005">
    <property type="protein sequence ID" value="NGM21126.1"/>
    <property type="molecule type" value="Genomic_DNA"/>
</dbReference>
<sequence>MPDDLWRTDTYTWSLQQADRLRRLRAGERVNDLDWENVIEEIESVGRSQLEAARSLLVQSVLHLMKCRAWPGHPATRKWRVDAADFLIQAQEAYRPSMAQVIDLPGALAYARKRLPWQRFTTPPQPLPEGGAIPLDALANPDFTIEDLEAALFTPA</sequence>
<proteinExistence type="predicted"/>
<protein>
    <submittedName>
        <fullName evidence="1">DUF29 domain-containing protein</fullName>
    </submittedName>
</protein>
<dbReference type="Pfam" id="PF01724">
    <property type="entry name" value="DUF29"/>
    <property type="match status" value="1"/>
</dbReference>
<organism evidence="1 2">
    <name type="scientific">Falsiroseomonas algicola</name>
    <dbReference type="NCBI Taxonomy" id="2716930"/>
    <lineage>
        <taxon>Bacteria</taxon>
        <taxon>Pseudomonadati</taxon>
        <taxon>Pseudomonadota</taxon>
        <taxon>Alphaproteobacteria</taxon>
        <taxon>Acetobacterales</taxon>
        <taxon>Roseomonadaceae</taxon>
        <taxon>Falsiroseomonas</taxon>
    </lineage>
</organism>
<reference evidence="1 2" key="2">
    <citation type="submission" date="2020-03" db="EMBL/GenBank/DDBJ databases">
        <title>Roseomonas stagni sp. nov., isolated from pond water in Japan.</title>
        <authorList>
            <person name="Furuhata K."/>
            <person name="Miyamoto H."/>
            <person name="Goto K."/>
        </authorList>
    </citation>
    <scope>NUCLEOTIDE SEQUENCE [LARGE SCALE GENOMIC DNA]</scope>
    <source>
        <strain evidence="1 2">PeD5</strain>
    </source>
</reference>
<keyword evidence="2" id="KW-1185">Reference proteome</keyword>
<dbReference type="Proteomes" id="UP000475385">
    <property type="component" value="Unassembled WGS sequence"/>
</dbReference>
<evidence type="ECO:0000313" key="1">
    <source>
        <dbReference type="EMBL" id="NGM21126.1"/>
    </source>
</evidence>
<evidence type="ECO:0000313" key="2">
    <source>
        <dbReference type="Proteomes" id="UP000475385"/>
    </source>
</evidence>
<gene>
    <name evidence="1" type="ORF">G3576_13970</name>
</gene>